<feature type="domain" description="Outer membrane protein beta-barrel" evidence="2">
    <location>
        <begin position="20"/>
        <end position="188"/>
    </location>
</feature>
<name>A0ABX5PY38_9FLAO</name>
<accession>A0ABX5PY38</accession>
<dbReference type="Pfam" id="PF13568">
    <property type="entry name" value="OMP_b-brl_2"/>
    <property type="match status" value="1"/>
</dbReference>
<gene>
    <name evidence="3" type="ORF">LX97_01585</name>
</gene>
<sequence length="212" mass="23461">MMKQLLLVAIVLLSISTSNAQEIKLGAKAGVNLSTIEGDFTQNIESYTGFHLGGFAEVVISEKFSFQPELLFSAQGYNESSFDSGFNFSRDYKAEVRANYLNMPLMAKYYVTDGLSIEAGPYVGVLLSSNIEGRLNQTFDGETEITLINEDYSDELNTIDYGVGAGVSYKMSNGINFSARYNLGLSNTEGRFEDQIKQQNQVIQISVGYFFN</sequence>
<dbReference type="SUPFAM" id="SSF56925">
    <property type="entry name" value="OMPA-like"/>
    <property type="match status" value="1"/>
</dbReference>
<evidence type="ECO:0000259" key="2">
    <source>
        <dbReference type="Pfam" id="PF13568"/>
    </source>
</evidence>
<evidence type="ECO:0000313" key="4">
    <source>
        <dbReference type="Proteomes" id="UP000248584"/>
    </source>
</evidence>
<evidence type="ECO:0000313" key="3">
    <source>
        <dbReference type="EMBL" id="PZX40812.1"/>
    </source>
</evidence>
<evidence type="ECO:0000256" key="1">
    <source>
        <dbReference type="SAM" id="SignalP"/>
    </source>
</evidence>
<keyword evidence="1" id="KW-0732">Signal</keyword>
<protein>
    <submittedName>
        <fullName evidence="3">Outer membrane protein with beta-barrel domain</fullName>
    </submittedName>
</protein>
<reference evidence="3 4" key="1">
    <citation type="submission" date="2018-06" db="EMBL/GenBank/DDBJ databases">
        <title>Genomic Encyclopedia of Archaeal and Bacterial Type Strains, Phase II (KMG-II): from individual species to whole genera.</title>
        <authorList>
            <person name="Goeker M."/>
        </authorList>
    </citation>
    <scope>NUCLEOTIDE SEQUENCE [LARGE SCALE GENOMIC DNA]</scope>
    <source>
        <strain evidence="3 4">DSM 17205</strain>
    </source>
</reference>
<proteinExistence type="predicted"/>
<keyword evidence="4" id="KW-1185">Reference proteome</keyword>
<dbReference type="Proteomes" id="UP000248584">
    <property type="component" value="Unassembled WGS sequence"/>
</dbReference>
<dbReference type="InterPro" id="IPR011250">
    <property type="entry name" value="OMP/PagP_B-barrel"/>
</dbReference>
<comment type="caution">
    <text evidence="3">The sequence shown here is derived from an EMBL/GenBank/DDBJ whole genome shotgun (WGS) entry which is preliminary data.</text>
</comment>
<feature type="signal peptide" evidence="1">
    <location>
        <begin position="1"/>
        <end position="20"/>
    </location>
</feature>
<feature type="chain" id="PRO_5047269930" evidence="1">
    <location>
        <begin position="21"/>
        <end position="212"/>
    </location>
</feature>
<dbReference type="InterPro" id="IPR025665">
    <property type="entry name" value="Beta-barrel_OMP_2"/>
</dbReference>
<dbReference type="RefSeq" id="WP_015362774.1">
    <property type="nucleotide sequence ID" value="NZ_QKZR01000002.1"/>
</dbReference>
<organism evidence="3 4">
    <name type="scientific">Nonlabens dokdonensis</name>
    <dbReference type="NCBI Taxonomy" id="328515"/>
    <lineage>
        <taxon>Bacteria</taxon>
        <taxon>Pseudomonadati</taxon>
        <taxon>Bacteroidota</taxon>
        <taxon>Flavobacteriia</taxon>
        <taxon>Flavobacteriales</taxon>
        <taxon>Flavobacteriaceae</taxon>
        <taxon>Nonlabens</taxon>
    </lineage>
</organism>
<dbReference type="EMBL" id="QKZR01000002">
    <property type="protein sequence ID" value="PZX40812.1"/>
    <property type="molecule type" value="Genomic_DNA"/>
</dbReference>